<name>A0A3B0C6G3_9FLAO</name>
<evidence type="ECO:0000313" key="4">
    <source>
        <dbReference type="Proteomes" id="UP000276603"/>
    </source>
</evidence>
<dbReference type="RefSeq" id="WP_120713106.1">
    <property type="nucleotide sequence ID" value="NZ_RBCJ01000003.1"/>
</dbReference>
<dbReference type="InterPro" id="IPR011250">
    <property type="entry name" value="OMP/PagP_B-barrel"/>
</dbReference>
<evidence type="ECO:0000259" key="2">
    <source>
        <dbReference type="Pfam" id="PF13568"/>
    </source>
</evidence>
<keyword evidence="1" id="KW-0732">Signal</keyword>
<organism evidence="3 4">
    <name type="scientific">Ulvibacterium marinum</name>
    <dbReference type="NCBI Taxonomy" id="2419782"/>
    <lineage>
        <taxon>Bacteria</taxon>
        <taxon>Pseudomonadati</taxon>
        <taxon>Bacteroidota</taxon>
        <taxon>Flavobacteriia</taxon>
        <taxon>Flavobacteriales</taxon>
        <taxon>Flavobacteriaceae</taxon>
        <taxon>Ulvibacterium</taxon>
    </lineage>
</organism>
<dbReference type="EMBL" id="RBCJ01000003">
    <property type="protein sequence ID" value="RKN80298.1"/>
    <property type="molecule type" value="Genomic_DNA"/>
</dbReference>
<keyword evidence="4" id="KW-1185">Reference proteome</keyword>
<dbReference type="SUPFAM" id="SSF56925">
    <property type="entry name" value="OMPA-like"/>
    <property type="match status" value="1"/>
</dbReference>
<reference evidence="3 4" key="1">
    <citation type="submission" date="2018-10" db="EMBL/GenBank/DDBJ databases">
        <title>Ulvibacterium marinum gen. nov., sp. nov., a novel marine bacterium of the family Flavobacteriaceae, isolated from a culture of the green alga Ulva prolifera.</title>
        <authorList>
            <person name="Zhang Z."/>
        </authorList>
    </citation>
    <scope>NUCLEOTIDE SEQUENCE [LARGE SCALE GENOMIC DNA]</scope>
    <source>
        <strain evidence="3 4">CCMM003</strain>
    </source>
</reference>
<dbReference type="Pfam" id="PF13568">
    <property type="entry name" value="OMP_b-brl_2"/>
    <property type="match status" value="1"/>
</dbReference>
<accession>A0A3B0C6G3</accession>
<evidence type="ECO:0000256" key="1">
    <source>
        <dbReference type="SAM" id="SignalP"/>
    </source>
</evidence>
<feature type="signal peptide" evidence="1">
    <location>
        <begin position="1"/>
        <end position="19"/>
    </location>
</feature>
<dbReference type="OrthoDB" id="1431594at2"/>
<evidence type="ECO:0000313" key="3">
    <source>
        <dbReference type="EMBL" id="RKN80298.1"/>
    </source>
</evidence>
<comment type="caution">
    <text evidence="3">The sequence shown here is derived from an EMBL/GenBank/DDBJ whole genome shotgun (WGS) entry which is preliminary data.</text>
</comment>
<feature type="chain" id="PRO_5017195623" evidence="1">
    <location>
        <begin position="20"/>
        <end position="196"/>
    </location>
</feature>
<dbReference type="AlphaFoldDB" id="A0A3B0C6G3"/>
<dbReference type="Proteomes" id="UP000276603">
    <property type="component" value="Unassembled WGS sequence"/>
</dbReference>
<protein>
    <submittedName>
        <fullName evidence="3">PorT family protein</fullName>
    </submittedName>
</protein>
<sequence length="196" mass="21318">MKHLLICAACLFLGTVAFAQKDSGYGIKAGLNYNANGDYFESVGDAARDPDRNVGFHIGLFGKLEISRLYLRPELVYTKTKSDYDGGDFNMSKLDAPVLLGAKVIGPLHVFAGPSFQYILNTEFDGIDIDDVENDFTVGVNIGAGVNLGKLGVDVRYERGFSNNEAEFINTNITSVGPSRIDTRPDQLIVSLSLKL</sequence>
<dbReference type="InterPro" id="IPR025665">
    <property type="entry name" value="Beta-barrel_OMP_2"/>
</dbReference>
<gene>
    <name evidence="3" type="ORF">D7Z94_18920</name>
</gene>
<feature type="domain" description="Outer membrane protein beta-barrel" evidence="2">
    <location>
        <begin position="18"/>
        <end position="163"/>
    </location>
</feature>
<proteinExistence type="predicted"/>